<dbReference type="KEGG" id="ccoc:CCON33237_1284"/>
<evidence type="ECO:0000313" key="2">
    <source>
        <dbReference type="EMBL" id="ALF47946.1"/>
    </source>
</evidence>
<dbReference type="PATRIC" id="fig|199.248.peg.1324"/>
<dbReference type="AlphaFoldDB" id="A0A0M4SNB1"/>
<protein>
    <submittedName>
        <fullName evidence="2">Putative CutA1 divalent ion tolerance protein</fullName>
    </submittedName>
</protein>
<accession>A0A0M4SNB1</accession>
<dbReference type="Pfam" id="PF03091">
    <property type="entry name" value="CutA1"/>
    <property type="match status" value="1"/>
</dbReference>
<dbReference type="SUPFAM" id="SSF54913">
    <property type="entry name" value="GlnB-like"/>
    <property type="match status" value="1"/>
</dbReference>
<organism evidence="2 3">
    <name type="scientific">Campylobacter concisus</name>
    <dbReference type="NCBI Taxonomy" id="199"/>
    <lineage>
        <taxon>Bacteria</taxon>
        <taxon>Pseudomonadati</taxon>
        <taxon>Campylobacterota</taxon>
        <taxon>Epsilonproteobacteria</taxon>
        <taxon>Campylobacterales</taxon>
        <taxon>Campylobacteraceae</taxon>
        <taxon>Campylobacter</taxon>
    </lineage>
</organism>
<dbReference type="GO" id="GO:0005507">
    <property type="term" value="F:copper ion binding"/>
    <property type="evidence" value="ECO:0007669"/>
    <property type="project" value="TreeGrafter"/>
</dbReference>
<evidence type="ECO:0000313" key="3">
    <source>
        <dbReference type="Proteomes" id="UP000066049"/>
    </source>
</evidence>
<dbReference type="GO" id="GO:0010038">
    <property type="term" value="P:response to metal ion"/>
    <property type="evidence" value="ECO:0007669"/>
    <property type="project" value="InterPro"/>
</dbReference>
<sequence length="107" mass="12540">MIKMRILITSVAKKKEAKKLSKKLVKNGLAACVSSFSVKSLYLWQEKLCDEKEQILLIKTDVKFKKVANFIRKHHSYETPEILALKPKEIFKKYENWIQKSTKKGKK</sequence>
<dbReference type="InterPro" id="IPR004323">
    <property type="entry name" value="Ion_tolerance_CutA"/>
</dbReference>
<dbReference type="EMBL" id="CP012541">
    <property type="protein sequence ID" value="ALF47946.1"/>
    <property type="molecule type" value="Genomic_DNA"/>
</dbReference>
<comment type="similarity">
    <text evidence="1">Belongs to the CutA family.</text>
</comment>
<dbReference type="InterPro" id="IPR015867">
    <property type="entry name" value="N-reg_PII/ATP_PRibTrfase_C"/>
</dbReference>
<gene>
    <name evidence="2" type="ORF">CCON33237_1284</name>
</gene>
<dbReference type="Proteomes" id="UP000066049">
    <property type="component" value="Chromosome"/>
</dbReference>
<evidence type="ECO:0000256" key="1">
    <source>
        <dbReference type="ARBA" id="ARBA00010169"/>
    </source>
</evidence>
<dbReference type="PANTHER" id="PTHR23419:SF8">
    <property type="entry name" value="FI09726P"/>
    <property type="match status" value="1"/>
</dbReference>
<name>A0A0M4SNB1_9BACT</name>
<dbReference type="InterPro" id="IPR011322">
    <property type="entry name" value="N-reg_PII-like_a/b"/>
</dbReference>
<reference evidence="3" key="1">
    <citation type="submission" date="2015-08" db="EMBL/GenBank/DDBJ databases">
        <title>Comparative genomics of the Campylobacter concisus group.</title>
        <authorList>
            <person name="Miller W.G."/>
            <person name="Yee E."/>
            <person name="Chapman M.H."/>
            <person name="Huynh S."/>
            <person name="Bono J.L."/>
            <person name="On S.L.W."/>
            <person name="St Leger J."/>
            <person name="Foster G."/>
            <person name="Parker C.T."/>
        </authorList>
    </citation>
    <scope>NUCLEOTIDE SEQUENCE [LARGE SCALE GENOMIC DNA]</scope>
    <source>
        <strain evidence="3">ATCC 33237</strain>
    </source>
</reference>
<proteinExistence type="inferred from homology"/>
<dbReference type="PANTHER" id="PTHR23419">
    <property type="entry name" value="DIVALENT CATION TOLERANCE CUTA-RELATED"/>
    <property type="match status" value="1"/>
</dbReference>
<dbReference type="Gene3D" id="3.30.70.120">
    <property type="match status" value="1"/>
</dbReference>